<proteinExistence type="predicted"/>
<dbReference type="SMART" id="SM00420">
    <property type="entry name" value="HTH_DEOR"/>
    <property type="match status" value="1"/>
</dbReference>
<dbReference type="Gene3D" id="1.10.10.10">
    <property type="entry name" value="Winged helix-like DNA-binding domain superfamily/Winged helix DNA-binding domain"/>
    <property type="match status" value="1"/>
</dbReference>
<accession>A0A1G2CH10</accession>
<dbReference type="EMBL" id="MHLA01000013">
    <property type="protein sequence ID" value="OGY99697.1"/>
    <property type="molecule type" value="Genomic_DNA"/>
</dbReference>
<evidence type="ECO:0000313" key="4">
    <source>
        <dbReference type="EMBL" id="OGY99697.1"/>
    </source>
</evidence>
<feature type="domain" description="HTH deoR-type" evidence="3">
    <location>
        <begin position="176"/>
        <end position="231"/>
    </location>
</feature>
<dbReference type="InterPro" id="IPR036388">
    <property type="entry name" value="WH-like_DNA-bd_sf"/>
</dbReference>
<gene>
    <name evidence="4" type="ORF">A2945_01715</name>
</gene>
<organism evidence="4 5">
    <name type="scientific">Candidatus Liptonbacteria bacterium RIFCSPLOWO2_01_FULL_52_25</name>
    <dbReference type="NCBI Taxonomy" id="1798650"/>
    <lineage>
        <taxon>Bacteria</taxon>
        <taxon>Candidatus Liptoniibacteriota</taxon>
    </lineage>
</organism>
<dbReference type="InterPro" id="IPR001034">
    <property type="entry name" value="DeoR_HTH"/>
</dbReference>
<reference evidence="4 5" key="1">
    <citation type="journal article" date="2016" name="Nat. Commun.">
        <title>Thousands of microbial genomes shed light on interconnected biogeochemical processes in an aquifer system.</title>
        <authorList>
            <person name="Anantharaman K."/>
            <person name="Brown C.T."/>
            <person name="Hug L.A."/>
            <person name="Sharon I."/>
            <person name="Castelle C.J."/>
            <person name="Probst A.J."/>
            <person name="Thomas B.C."/>
            <person name="Singh A."/>
            <person name="Wilkins M.J."/>
            <person name="Karaoz U."/>
            <person name="Brodie E.L."/>
            <person name="Williams K.H."/>
            <person name="Hubbard S.S."/>
            <person name="Banfield J.F."/>
        </authorList>
    </citation>
    <scope>NUCLEOTIDE SEQUENCE [LARGE SCALE GENOMIC DNA]</scope>
</reference>
<dbReference type="SUPFAM" id="SSF46785">
    <property type="entry name" value="Winged helix' DNA-binding domain"/>
    <property type="match status" value="1"/>
</dbReference>
<evidence type="ECO:0000313" key="5">
    <source>
        <dbReference type="Proteomes" id="UP000178880"/>
    </source>
</evidence>
<sequence length="236" mass="26145">MSETDFQHYLSKKAYEISYALFRVAAVLKRRALADHFENQALLLLTHTIGEDYMKSSVTAAAIEYLVKFGEDLGLVNGENSKLLSLELRAFNSAIAEFEKSAKTEAIDLQRVFSKHELPQVAMAVSRKSEPIADSGRAAHDPMASVIVDERVRGVVATSLENGNGNGGGIVKSAMRQSAILERIRQNNSCRLKDVQEWLTDVSERTIRYDLQNLIGQGLVERIGNGGPATFYRIRA</sequence>
<dbReference type="Proteomes" id="UP000178880">
    <property type="component" value="Unassembled WGS sequence"/>
</dbReference>
<keyword evidence="2" id="KW-0804">Transcription</keyword>
<evidence type="ECO:0000256" key="2">
    <source>
        <dbReference type="ARBA" id="ARBA00023163"/>
    </source>
</evidence>
<dbReference type="InterPro" id="IPR036390">
    <property type="entry name" value="WH_DNA-bd_sf"/>
</dbReference>
<comment type="caution">
    <text evidence="4">The sequence shown here is derived from an EMBL/GenBank/DDBJ whole genome shotgun (WGS) entry which is preliminary data.</text>
</comment>
<keyword evidence="1" id="KW-0805">Transcription regulation</keyword>
<evidence type="ECO:0000259" key="3">
    <source>
        <dbReference type="SMART" id="SM00420"/>
    </source>
</evidence>
<dbReference type="GO" id="GO:0003700">
    <property type="term" value="F:DNA-binding transcription factor activity"/>
    <property type="evidence" value="ECO:0007669"/>
    <property type="project" value="InterPro"/>
</dbReference>
<name>A0A1G2CH10_9BACT</name>
<dbReference type="Pfam" id="PF08220">
    <property type="entry name" value="HTH_DeoR"/>
    <property type="match status" value="1"/>
</dbReference>
<protein>
    <recommendedName>
        <fullName evidence="3">HTH deoR-type domain-containing protein</fullName>
    </recommendedName>
</protein>
<evidence type="ECO:0000256" key="1">
    <source>
        <dbReference type="ARBA" id="ARBA00023015"/>
    </source>
</evidence>
<dbReference type="AlphaFoldDB" id="A0A1G2CH10"/>